<keyword evidence="4" id="KW-1133">Transmembrane helix</keyword>
<dbReference type="AlphaFoldDB" id="A0A8X8WVC8"/>
<evidence type="ECO:0000256" key="2">
    <source>
        <dbReference type="ARBA" id="ARBA00009295"/>
    </source>
</evidence>
<keyword evidence="4" id="KW-0472">Membrane</keyword>
<reference evidence="6" key="1">
    <citation type="submission" date="2018-01" db="EMBL/GenBank/DDBJ databases">
        <authorList>
            <person name="Mao J.F."/>
        </authorList>
    </citation>
    <scope>NUCLEOTIDE SEQUENCE</scope>
    <source>
        <strain evidence="6">Huo1</strain>
        <tissue evidence="6">Leaf</tissue>
    </source>
</reference>
<keyword evidence="4" id="KW-0812">Transmembrane</keyword>
<reference evidence="6" key="2">
    <citation type="submission" date="2020-08" db="EMBL/GenBank/DDBJ databases">
        <title>Plant Genome Project.</title>
        <authorList>
            <person name="Zhang R.-G."/>
        </authorList>
    </citation>
    <scope>NUCLEOTIDE SEQUENCE</scope>
    <source>
        <strain evidence="6">Huo1</strain>
        <tissue evidence="6">Leaf</tissue>
    </source>
</reference>
<feature type="transmembrane region" description="Helical" evidence="4">
    <location>
        <begin position="363"/>
        <end position="380"/>
    </location>
</feature>
<feature type="transmembrane region" description="Helical" evidence="4">
    <location>
        <begin position="331"/>
        <end position="351"/>
    </location>
</feature>
<evidence type="ECO:0000256" key="3">
    <source>
        <dbReference type="ARBA" id="ARBA00023002"/>
    </source>
</evidence>
<comment type="similarity">
    <text evidence="2">Belongs to the fatty acid desaturase type 1 family.</text>
</comment>
<protein>
    <recommendedName>
        <fullName evidence="5">Fatty acid desaturase domain-containing protein</fullName>
    </recommendedName>
</protein>
<name>A0A8X8WVC8_SALSN</name>
<comment type="subcellular location">
    <subcellularLocation>
        <location evidence="1">Membrane</location>
    </subcellularLocation>
</comment>
<evidence type="ECO:0000259" key="5">
    <source>
        <dbReference type="Pfam" id="PF00487"/>
    </source>
</evidence>
<dbReference type="InterPro" id="IPR005804">
    <property type="entry name" value="FA_desaturase_dom"/>
</dbReference>
<dbReference type="GO" id="GO:0016020">
    <property type="term" value="C:membrane"/>
    <property type="evidence" value="ECO:0007669"/>
    <property type="project" value="UniProtKB-SubCell"/>
</dbReference>
<keyword evidence="3" id="KW-0560">Oxidoreductase</keyword>
<dbReference type="PANTHER" id="PTHR19353">
    <property type="entry name" value="FATTY ACID DESATURASE 2"/>
    <property type="match status" value="1"/>
</dbReference>
<evidence type="ECO:0000256" key="1">
    <source>
        <dbReference type="ARBA" id="ARBA00004370"/>
    </source>
</evidence>
<feature type="transmembrane region" description="Helical" evidence="4">
    <location>
        <begin position="189"/>
        <end position="208"/>
    </location>
</feature>
<sequence length="495" mass="56415">MKVHPSPRKRNITLRYDVASLLAQANACRQKKLHRLPHIFAKVLELPFHSDADVSVDETPASIRFTAATDDISGDVRADAVAIYPGVTKIVIRGNGVVDLSGTEFELDLWRFRLPSSTRPELVYAAYEDGDLVVTVPKGAEDGGDLGNRGDSKLRWVGSWLCLELLSRDYRNLATQFTRSGMFEKKGHVMIYNLCFISVLLVPCFYGVLCCDGFLTHILSGGLLGLIWTQVAYLGHDSGRYNIMISPRFNKLAPILTGNCLTGISIAWWKWTHNARHIACNNLDYDPDLQHLPMLAISTRFFTNLTSKFYNRKLEFDPIARFFISYQHLTYYPVMCVARVNLYLQTFLLLLSNRSVPDRALNILGIMIFWTWFPLLVSCLPNWTERVLFVLASFCVCAIQHIQFTLNHFAADVYVGPPKGNNWFEKQTVGTIDIDCPSGMDWFFGGLQFQLGHHLFPRLPRCHLRKVSPIIKKLCKKHNLPYRSLTFVEANKWML</sequence>
<dbReference type="PANTHER" id="PTHR19353:SF28">
    <property type="entry name" value="DELTA(8)-FATTY-ACID DESATURASE 2"/>
    <property type="match status" value="1"/>
</dbReference>
<gene>
    <name evidence="6" type="ORF">SASPL_137646</name>
</gene>
<feature type="transmembrane region" description="Helical" evidence="4">
    <location>
        <begin position="214"/>
        <end position="231"/>
    </location>
</feature>
<organism evidence="6">
    <name type="scientific">Salvia splendens</name>
    <name type="common">Scarlet sage</name>
    <dbReference type="NCBI Taxonomy" id="180675"/>
    <lineage>
        <taxon>Eukaryota</taxon>
        <taxon>Viridiplantae</taxon>
        <taxon>Streptophyta</taxon>
        <taxon>Embryophyta</taxon>
        <taxon>Tracheophyta</taxon>
        <taxon>Spermatophyta</taxon>
        <taxon>Magnoliopsida</taxon>
        <taxon>eudicotyledons</taxon>
        <taxon>Gunneridae</taxon>
        <taxon>Pentapetalae</taxon>
        <taxon>asterids</taxon>
        <taxon>lamiids</taxon>
        <taxon>Lamiales</taxon>
        <taxon>Lamiaceae</taxon>
        <taxon>Nepetoideae</taxon>
        <taxon>Mentheae</taxon>
        <taxon>Salviinae</taxon>
        <taxon>Salvia</taxon>
        <taxon>Salvia subgen. Calosphace</taxon>
        <taxon>core Calosphace</taxon>
    </lineage>
</organism>
<dbReference type="InterPro" id="IPR012171">
    <property type="entry name" value="Fatty_acid_desaturase"/>
</dbReference>
<dbReference type="GO" id="GO:0006629">
    <property type="term" value="P:lipid metabolic process"/>
    <property type="evidence" value="ECO:0007669"/>
    <property type="project" value="InterPro"/>
</dbReference>
<evidence type="ECO:0000313" key="7">
    <source>
        <dbReference type="Proteomes" id="UP000298416"/>
    </source>
</evidence>
<comment type="caution">
    <text evidence="6">The sequence shown here is derived from an EMBL/GenBank/DDBJ whole genome shotgun (WGS) entry which is preliminary data.</text>
</comment>
<dbReference type="GO" id="GO:0016717">
    <property type="term" value="F:oxidoreductase activity, acting on paired donors, with oxidation of a pair of donors resulting in the reduction of molecular oxygen to two molecules of water"/>
    <property type="evidence" value="ECO:0007669"/>
    <property type="project" value="TreeGrafter"/>
</dbReference>
<dbReference type="CDD" id="cd03506">
    <property type="entry name" value="Delta6-FADS-like"/>
    <property type="match status" value="1"/>
</dbReference>
<dbReference type="Proteomes" id="UP000298416">
    <property type="component" value="Unassembled WGS sequence"/>
</dbReference>
<feature type="domain" description="Fatty acid desaturase" evidence="5">
    <location>
        <begin position="222"/>
        <end position="485"/>
    </location>
</feature>
<dbReference type="Pfam" id="PF00487">
    <property type="entry name" value="FA_desaturase"/>
    <property type="match status" value="1"/>
</dbReference>
<dbReference type="EMBL" id="PNBA02000014">
    <property type="protein sequence ID" value="KAG6400803.1"/>
    <property type="molecule type" value="Genomic_DNA"/>
</dbReference>
<feature type="transmembrane region" description="Helical" evidence="4">
    <location>
        <begin position="387"/>
        <end position="406"/>
    </location>
</feature>
<evidence type="ECO:0000256" key="4">
    <source>
        <dbReference type="SAM" id="Phobius"/>
    </source>
</evidence>
<proteinExistence type="inferred from homology"/>
<keyword evidence="7" id="KW-1185">Reference proteome</keyword>
<evidence type="ECO:0000313" key="6">
    <source>
        <dbReference type="EMBL" id="KAG6400803.1"/>
    </source>
</evidence>
<accession>A0A8X8WVC8</accession>